<proteinExistence type="predicted"/>
<dbReference type="Proteomes" id="UP000008841">
    <property type="component" value="Chromosome"/>
</dbReference>
<accession>B3ECK1</accession>
<reference evidence="1 2" key="1">
    <citation type="submission" date="2008-05" db="EMBL/GenBank/DDBJ databases">
        <title>Complete sequence of Chlorobium limicola DSM 245.</title>
        <authorList>
            <consortium name="US DOE Joint Genome Institute"/>
            <person name="Lucas S."/>
            <person name="Copeland A."/>
            <person name="Lapidus A."/>
            <person name="Glavina del Rio T."/>
            <person name="Dalin E."/>
            <person name="Tice H."/>
            <person name="Bruce D."/>
            <person name="Goodwin L."/>
            <person name="Pitluck S."/>
            <person name="Schmutz J."/>
            <person name="Larimer F."/>
            <person name="Land M."/>
            <person name="Hauser L."/>
            <person name="Kyrpides N."/>
            <person name="Ovchinnikova G."/>
            <person name="Zhao F."/>
            <person name="Li T."/>
            <person name="Liu Z."/>
            <person name="Overmann J."/>
            <person name="Bryant D.A."/>
            <person name="Richardson P."/>
        </authorList>
    </citation>
    <scope>NUCLEOTIDE SEQUENCE [LARGE SCALE GENOMIC DNA]</scope>
    <source>
        <strain evidence="2">DSM 245 / NBRC 103803 / 6330</strain>
    </source>
</reference>
<dbReference type="HOGENOM" id="CLU_2615579_0_0_10"/>
<sequence>MCLLYSKIHTSRITDRPETISAFPITLKKLLNIPHSNQITIVTDMQKKILNLHIIKHYIPEYNKTRYFMRTYIIQYKN</sequence>
<gene>
    <name evidence="1" type="ordered locus">Clim_1209</name>
</gene>
<dbReference type="AlphaFoldDB" id="B3ECK1"/>
<protein>
    <submittedName>
        <fullName evidence="1">Uncharacterized protein</fullName>
    </submittedName>
</protein>
<dbReference type="STRING" id="290315.Clim_1209"/>
<name>B3ECK1_CHLL2</name>
<dbReference type="EMBL" id="CP001097">
    <property type="protein sequence ID" value="ACD90276.1"/>
    <property type="molecule type" value="Genomic_DNA"/>
</dbReference>
<evidence type="ECO:0000313" key="2">
    <source>
        <dbReference type="Proteomes" id="UP000008841"/>
    </source>
</evidence>
<dbReference type="KEGG" id="cli:Clim_1209"/>
<evidence type="ECO:0000313" key="1">
    <source>
        <dbReference type="EMBL" id="ACD90276.1"/>
    </source>
</evidence>
<organism evidence="1 2">
    <name type="scientific">Chlorobium limicola (strain DSM 245 / NBRC 103803 / 6330)</name>
    <dbReference type="NCBI Taxonomy" id="290315"/>
    <lineage>
        <taxon>Bacteria</taxon>
        <taxon>Pseudomonadati</taxon>
        <taxon>Chlorobiota</taxon>
        <taxon>Chlorobiia</taxon>
        <taxon>Chlorobiales</taxon>
        <taxon>Chlorobiaceae</taxon>
        <taxon>Chlorobium/Pelodictyon group</taxon>
        <taxon>Chlorobium</taxon>
    </lineage>
</organism>